<protein>
    <recommendedName>
        <fullName evidence="5">Kinesin motor domain-containing protein</fullName>
    </recommendedName>
</protein>
<dbReference type="GO" id="GO:0007018">
    <property type="term" value="P:microtubule-based movement"/>
    <property type="evidence" value="ECO:0007669"/>
    <property type="project" value="InterPro"/>
</dbReference>
<dbReference type="InterPro" id="IPR036961">
    <property type="entry name" value="Kinesin_motor_dom_sf"/>
</dbReference>
<accession>A0A1S8X2P1</accession>
<dbReference type="PROSITE" id="PS50067">
    <property type="entry name" value="KINESIN_MOTOR_2"/>
    <property type="match status" value="1"/>
</dbReference>
<evidence type="ECO:0000313" key="6">
    <source>
        <dbReference type="EMBL" id="OON20989.1"/>
    </source>
</evidence>
<keyword evidence="1" id="KW-0547">Nucleotide-binding</keyword>
<dbReference type="InterPro" id="IPR001752">
    <property type="entry name" value="Kinesin_motor_dom"/>
</dbReference>
<organism evidence="6 7">
    <name type="scientific">Opisthorchis viverrini</name>
    <name type="common">Southeast Asian liver fluke</name>
    <dbReference type="NCBI Taxonomy" id="6198"/>
    <lineage>
        <taxon>Eukaryota</taxon>
        <taxon>Metazoa</taxon>
        <taxon>Spiralia</taxon>
        <taxon>Lophotrochozoa</taxon>
        <taxon>Platyhelminthes</taxon>
        <taxon>Trematoda</taxon>
        <taxon>Digenea</taxon>
        <taxon>Opisthorchiida</taxon>
        <taxon>Opisthorchiata</taxon>
        <taxon>Opisthorchiidae</taxon>
        <taxon>Opisthorchis</taxon>
    </lineage>
</organism>
<keyword evidence="2" id="KW-0067">ATP-binding</keyword>
<sequence length="79" mass="9519">MVICCSPAAYNDSETKSTLMFGMRAKTIKNMVMVNEELTADEWRRRYERERDRVKKLRMVVSKLEAELKRWREVSDCLW</sequence>
<dbReference type="EMBL" id="KV892339">
    <property type="protein sequence ID" value="OON20989.1"/>
    <property type="molecule type" value="Genomic_DNA"/>
</dbReference>
<proteinExistence type="inferred from homology"/>
<dbReference type="Proteomes" id="UP000243686">
    <property type="component" value="Unassembled WGS sequence"/>
</dbReference>
<keyword evidence="4" id="KW-0175">Coiled coil</keyword>
<dbReference type="InterPro" id="IPR027417">
    <property type="entry name" value="P-loop_NTPase"/>
</dbReference>
<comment type="similarity">
    <text evidence="3">Belongs to the TRAFAC class myosin-kinesin ATPase superfamily. Kinesin family.</text>
</comment>
<evidence type="ECO:0000256" key="4">
    <source>
        <dbReference type="SAM" id="Coils"/>
    </source>
</evidence>
<dbReference type="Gene3D" id="6.10.250.1590">
    <property type="match status" value="1"/>
</dbReference>
<name>A0A1S8X2P1_OPIVI</name>
<dbReference type="Gene3D" id="3.40.850.10">
    <property type="entry name" value="Kinesin motor domain"/>
    <property type="match status" value="1"/>
</dbReference>
<dbReference type="GO" id="GO:0008017">
    <property type="term" value="F:microtubule binding"/>
    <property type="evidence" value="ECO:0007669"/>
    <property type="project" value="InterPro"/>
</dbReference>
<evidence type="ECO:0000256" key="1">
    <source>
        <dbReference type="ARBA" id="ARBA00022741"/>
    </source>
</evidence>
<evidence type="ECO:0000313" key="7">
    <source>
        <dbReference type="Proteomes" id="UP000243686"/>
    </source>
</evidence>
<dbReference type="SUPFAM" id="SSF52540">
    <property type="entry name" value="P-loop containing nucleoside triphosphate hydrolases"/>
    <property type="match status" value="1"/>
</dbReference>
<comment type="caution">
    <text evidence="3">Lacks conserved residue(s) required for the propagation of feature annotation.</text>
</comment>
<gene>
    <name evidence="6" type="ORF">X801_03120</name>
</gene>
<keyword evidence="7" id="KW-1185">Reference proteome</keyword>
<dbReference type="GO" id="GO:0005524">
    <property type="term" value="F:ATP binding"/>
    <property type="evidence" value="ECO:0007669"/>
    <property type="project" value="UniProtKB-KW"/>
</dbReference>
<dbReference type="AlphaFoldDB" id="A0A1S8X2P1"/>
<evidence type="ECO:0000256" key="3">
    <source>
        <dbReference type="PROSITE-ProRule" id="PRU00283"/>
    </source>
</evidence>
<reference evidence="6 7" key="1">
    <citation type="submission" date="2015-03" db="EMBL/GenBank/DDBJ databases">
        <title>Draft genome of the nematode, Opisthorchis viverrini.</title>
        <authorList>
            <person name="Mitreva M."/>
        </authorList>
    </citation>
    <scope>NUCLEOTIDE SEQUENCE [LARGE SCALE GENOMIC DNA]</scope>
    <source>
        <strain evidence="6">Khon Kaen</strain>
    </source>
</reference>
<evidence type="ECO:0000256" key="2">
    <source>
        <dbReference type="ARBA" id="ARBA00022840"/>
    </source>
</evidence>
<dbReference type="GO" id="GO:0003777">
    <property type="term" value="F:microtubule motor activity"/>
    <property type="evidence" value="ECO:0007669"/>
    <property type="project" value="InterPro"/>
</dbReference>
<evidence type="ECO:0000259" key="5">
    <source>
        <dbReference type="PROSITE" id="PS50067"/>
    </source>
</evidence>
<feature type="coiled-coil region" evidence="4">
    <location>
        <begin position="33"/>
        <end position="74"/>
    </location>
</feature>
<feature type="domain" description="Kinesin motor" evidence="5">
    <location>
        <begin position="1"/>
        <end position="28"/>
    </location>
</feature>